<dbReference type="OrthoDB" id="9790659at2"/>
<name>A0A120IEL1_9FLAO</name>
<gene>
    <name evidence="3" type="ORF">Lupro_12315</name>
</gene>
<protein>
    <recommendedName>
        <fullName evidence="5">DUF389 domain-containing protein</fullName>
    </recommendedName>
</protein>
<evidence type="ECO:0000313" key="4">
    <source>
        <dbReference type="Proteomes" id="UP000059672"/>
    </source>
</evidence>
<feature type="transmembrane region" description="Helical" evidence="2">
    <location>
        <begin position="160"/>
        <end position="176"/>
    </location>
</feature>
<dbReference type="InterPro" id="IPR005240">
    <property type="entry name" value="DUF389"/>
</dbReference>
<feature type="transmembrane region" description="Helical" evidence="2">
    <location>
        <begin position="119"/>
        <end position="140"/>
    </location>
</feature>
<dbReference type="Proteomes" id="UP000059672">
    <property type="component" value="Chromosome"/>
</dbReference>
<dbReference type="Pfam" id="PF04087">
    <property type="entry name" value="DUF389"/>
    <property type="match status" value="1"/>
</dbReference>
<keyword evidence="1" id="KW-0175">Coiled coil</keyword>
<feature type="transmembrane region" description="Helical" evidence="2">
    <location>
        <begin position="255"/>
        <end position="276"/>
    </location>
</feature>
<feature type="coiled-coil region" evidence="1">
    <location>
        <begin position="374"/>
        <end position="401"/>
    </location>
</feature>
<organism evidence="3 4">
    <name type="scientific">Lutibacter profundi</name>
    <dbReference type="NCBI Taxonomy" id="1622118"/>
    <lineage>
        <taxon>Bacteria</taxon>
        <taxon>Pseudomonadati</taxon>
        <taxon>Bacteroidota</taxon>
        <taxon>Flavobacteriia</taxon>
        <taxon>Flavobacteriales</taxon>
        <taxon>Flavobacteriaceae</taxon>
        <taxon>Lutibacter</taxon>
    </lineage>
</organism>
<feature type="transmembrane region" description="Helical" evidence="2">
    <location>
        <begin position="87"/>
        <end position="107"/>
    </location>
</feature>
<dbReference type="STRING" id="1622118.Lupro_12315"/>
<evidence type="ECO:0008006" key="5">
    <source>
        <dbReference type="Google" id="ProtNLM"/>
    </source>
</evidence>
<evidence type="ECO:0000313" key="3">
    <source>
        <dbReference type="EMBL" id="AMC11996.1"/>
    </source>
</evidence>
<dbReference type="PANTHER" id="PTHR20992:SF9">
    <property type="entry name" value="AT15442P-RELATED"/>
    <property type="match status" value="1"/>
</dbReference>
<dbReference type="PANTHER" id="PTHR20992">
    <property type="entry name" value="AT15442P-RELATED"/>
    <property type="match status" value="1"/>
</dbReference>
<dbReference type="AlphaFoldDB" id="A0A120IEL1"/>
<dbReference type="KEGG" id="lut:Lupro_12315"/>
<evidence type="ECO:0000256" key="1">
    <source>
        <dbReference type="SAM" id="Coils"/>
    </source>
</evidence>
<dbReference type="PATRIC" id="fig|1622118.3.peg.2524"/>
<reference evidence="4" key="1">
    <citation type="submission" date="2015-12" db="EMBL/GenBank/DDBJ databases">
        <title>Complete genome sequence of Lutibacter profundus strain LP1.</title>
        <authorList>
            <person name="Wissuwa J."/>
            <person name="Le Moine Bauer S."/>
            <person name="Stokke R."/>
            <person name="Dahle H."/>
            <person name="Steen I.H."/>
        </authorList>
    </citation>
    <scope>NUCLEOTIDE SEQUENCE [LARGE SCALE GENOMIC DNA]</scope>
    <source>
        <strain evidence="4">LP1</strain>
    </source>
</reference>
<reference evidence="3 4" key="2">
    <citation type="journal article" date="2016" name="Int. J. Syst. Evol. Microbiol.">
        <title>Lutibacter profundi sp. nov., isolated from a deep-sea hydrothermal system on the Arctic Mid-Ocean Ridge and emended description of the genus Lutibacter.</title>
        <authorList>
            <person name="Le Moine Bauer S."/>
            <person name="Roalkvam I."/>
            <person name="Steen I.H."/>
            <person name="Dahle H."/>
        </authorList>
    </citation>
    <scope>NUCLEOTIDE SEQUENCE [LARGE SCALE GENOMIC DNA]</scope>
    <source>
        <strain evidence="3 4">LP1</strain>
    </source>
</reference>
<proteinExistence type="predicted"/>
<evidence type="ECO:0000256" key="2">
    <source>
        <dbReference type="SAM" id="Phobius"/>
    </source>
</evidence>
<dbReference type="EMBL" id="CP013355">
    <property type="protein sequence ID" value="AMC11996.1"/>
    <property type="molecule type" value="Genomic_DNA"/>
</dbReference>
<sequence length="477" mass="53967">MENIKSNNSEKKSVVNNPPTKDEVKGAWFTIKQFIFELLDIRLDTDKDGTIEDIKANISMKGHTAWVLVFSILIASIGLNISSTAVVIGAMLISPLMGPILGIGLSIGINDIDTLKRSLINLGVMIGLSLVTSFLFFLIPIFRDETPEILARTSPDVRDVFIAIAGGLALIIALSRRNKQTNTIAGVAIATALMPPLCTAGYGLATWNFNYFGGAMFLFTINTIFIALATFVIVKFLRFPMLKYINSTKRKRIARIASFVALMVFAGSIFLFFNLFKENQFKRAAQHFINDVKKSKISIIDEEDKNINYKNRSIKLVIYGNKLSKEDKDYWNAKLPEYGLNDTKLILQQGMDDSDLRNEVKNLSDLYTHNQKIITSRDESIKEKEQKIKLLENELTKYYENQIPFLQISKEAQINYNGLSNLSYAKMVRTNFNTTDTITVFNAKWYDSVPNTSQQKLLLTKWLKTRLNLDTLIVKSE</sequence>
<feature type="transmembrane region" description="Helical" evidence="2">
    <location>
        <begin position="183"/>
        <end position="205"/>
    </location>
</feature>
<keyword evidence="2" id="KW-0812">Transmembrane</keyword>
<feature type="transmembrane region" description="Helical" evidence="2">
    <location>
        <begin position="211"/>
        <end position="234"/>
    </location>
</feature>
<dbReference type="RefSeq" id="WP_068210862.1">
    <property type="nucleotide sequence ID" value="NZ_CP013355.1"/>
</dbReference>
<keyword evidence="2" id="KW-0472">Membrane</keyword>
<keyword evidence="4" id="KW-1185">Reference proteome</keyword>
<feature type="transmembrane region" description="Helical" evidence="2">
    <location>
        <begin position="64"/>
        <end position="81"/>
    </location>
</feature>
<keyword evidence="2" id="KW-1133">Transmembrane helix</keyword>
<accession>A0A120IEL1</accession>